<name>A0A8T0MHS7_PANVG</name>
<dbReference type="PANTHER" id="PTHR31499:SF78">
    <property type="entry name" value="HTH MYB-TYPE DOMAIN-CONTAINING PROTEIN"/>
    <property type="match status" value="1"/>
</dbReference>
<dbReference type="GO" id="GO:0003677">
    <property type="term" value="F:DNA binding"/>
    <property type="evidence" value="ECO:0007669"/>
    <property type="project" value="InterPro"/>
</dbReference>
<evidence type="ECO:0000313" key="5">
    <source>
        <dbReference type="Proteomes" id="UP000823388"/>
    </source>
</evidence>
<evidence type="ECO:0000256" key="3">
    <source>
        <dbReference type="ARBA" id="ARBA00023242"/>
    </source>
</evidence>
<evidence type="ECO:0008006" key="6">
    <source>
        <dbReference type="Google" id="ProtNLM"/>
    </source>
</evidence>
<dbReference type="AlphaFoldDB" id="A0A8T0MHS7"/>
<keyword evidence="3" id="KW-0539">Nucleus</keyword>
<evidence type="ECO:0000313" key="4">
    <source>
        <dbReference type="EMBL" id="KAG2536308.1"/>
    </source>
</evidence>
<gene>
    <name evidence="4" type="ORF">PVAP13_9NG180300</name>
</gene>
<protein>
    <recommendedName>
        <fullName evidence="6">HTH myb-type domain-containing protein</fullName>
    </recommendedName>
</protein>
<dbReference type="InterPro" id="IPR006447">
    <property type="entry name" value="Myb_dom_plants"/>
</dbReference>
<dbReference type="GO" id="GO:0003700">
    <property type="term" value="F:DNA-binding transcription factor activity"/>
    <property type="evidence" value="ECO:0007669"/>
    <property type="project" value="InterPro"/>
</dbReference>
<accession>A0A8T0MHS7</accession>
<dbReference type="SUPFAM" id="SSF46689">
    <property type="entry name" value="Homeodomain-like"/>
    <property type="match status" value="1"/>
</dbReference>
<proteinExistence type="predicted"/>
<sequence length="208" mass="23390">MSTNKPTQKNDVTIMSSMLASRIICAMQPTKSYLQWSDDLHMIFVKAVAYQGGPHEAKPTALKETMEAMGVRGLTIQNIKSHLQRYREKCELGAEAPAVKVPGTTSLCKEALNQASKILMDTDAVMLEMEIVNNFLMDDIEMVDNNFSVDRVQMMEKELMDAIQVVYSHNDNEANFSCPQLIEHNSQHPQTVIDEYTADLANYAFGHL</sequence>
<reference evidence="4" key="1">
    <citation type="submission" date="2020-05" db="EMBL/GenBank/DDBJ databases">
        <title>WGS assembly of Panicum virgatum.</title>
        <authorList>
            <person name="Lovell J.T."/>
            <person name="Jenkins J."/>
            <person name="Shu S."/>
            <person name="Juenger T.E."/>
            <person name="Schmutz J."/>
        </authorList>
    </citation>
    <scope>NUCLEOTIDE SEQUENCE</scope>
    <source>
        <strain evidence="4">AP13</strain>
    </source>
</reference>
<dbReference type="Gene3D" id="1.10.10.60">
    <property type="entry name" value="Homeodomain-like"/>
    <property type="match status" value="1"/>
</dbReference>
<dbReference type="OrthoDB" id="60033at2759"/>
<dbReference type="InterPro" id="IPR009057">
    <property type="entry name" value="Homeodomain-like_sf"/>
</dbReference>
<dbReference type="NCBIfam" id="TIGR01557">
    <property type="entry name" value="myb_SHAQKYF"/>
    <property type="match status" value="1"/>
</dbReference>
<evidence type="ECO:0000256" key="1">
    <source>
        <dbReference type="ARBA" id="ARBA00023015"/>
    </source>
</evidence>
<dbReference type="Proteomes" id="UP000823388">
    <property type="component" value="Chromosome 9N"/>
</dbReference>
<keyword evidence="1" id="KW-0805">Transcription regulation</keyword>
<comment type="caution">
    <text evidence="4">The sequence shown here is derived from an EMBL/GenBank/DDBJ whole genome shotgun (WGS) entry which is preliminary data.</text>
</comment>
<dbReference type="InterPro" id="IPR046955">
    <property type="entry name" value="PHR1-like"/>
</dbReference>
<keyword evidence="2" id="KW-0804">Transcription</keyword>
<organism evidence="4 5">
    <name type="scientific">Panicum virgatum</name>
    <name type="common">Blackwell switchgrass</name>
    <dbReference type="NCBI Taxonomy" id="38727"/>
    <lineage>
        <taxon>Eukaryota</taxon>
        <taxon>Viridiplantae</taxon>
        <taxon>Streptophyta</taxon>
        <taxon>Embryophyta</taxon>
        <taxon>Tracheophyta</taxon>
        <taxon>Spermatophyta</taxon>
        <taxon>Magnoliopsida</taxon>
        <taxon>Liliopsida</taxon>
        <taxon>Poales</taxon>
        <taxon>Poaceae</taxon>
        <taxon>PACMAD clade</taxon>
        <taxon>Panicoideae</taxon>
        <taxon>Panicodae</taxon>
        <taxon>Paniceae</taxon>
        <taxon>Panicinae</taxon>
        <taxon>Panicum</taxon>
        <taxon>Panicum sect. Hiantes</taxon>
    </lineage>
</organism>
<dbReference type="PANTHER" id="PTHR31499">
    <property type="entry name" value="MYB FAMILY TRANSCRIPTION FACTOR PHL11"/>
    <property type="match status" value="1"/>
</dbReference>
<keyword evidence="5" id="KW-1185">Reference proteome</keyword>
<dbReference type="EMBL" id="CM029054">
    <property type="protein sequence ID" value="KAG2536308.1"/>
    <property type="molecule type" value="Genomic_DNA"/>
</dbReference>
<evidence type="ECO:0000256" key="2">
    <source>
        <dbReference type="ARBA" id="ARBA00023163"/>
    </source>
</evidence>